<proteinExistence type="predicted"/>
<keyword evidence="2" id="KW-1185">Reference proteome</keyword>
<evidence type="ECO:0000313" key="1">
    <source>
        <dbReference type="EMBL" id="SEE57715.1"/>
    </source>
</evidence>
<gene>
    <name evidence="1" type="ORF">SAMN04488034_101915</name>
</gene>
<dbReference type="STRING" id="390640.SAMN04488034_101915"/>
<evidence type="ECO:0008006" key="3">
    <source>
        <dbReference type="Google" id="ProtNLM"/>
    </source>
</evidence>
<organism evidence="1 2">
    <name type="scientific">Salinimicrobium catena</name>
    <dbReference type="NCBI Taxonomy" id="390640"/>
    <lineage>
        <taxon>Bacteria</taxon>
        <taxon>Pseudomonadati</taxon>
        <taxon>Bacteroidota</taxon>
        <taxon>Flavobacteriia</taxon>
        <taxon>Flavobacteriales</taxon>
        <taxon>Flavobacteriaceae</taxon>
        <taxon>Salinimicrobium</taxon>
    </lineage>
</organism>
<dbReference type="OrthoDB" id="1132160at2"/>
<dbReference type="AlphaFoldDB" id="A0A1H5JYQ7"/>
<name>A0A1H5JYQ7_9FLAO</name>
<dbReference type="Proteomes" id="UP000199448">
    <property type="component" value="Unassembled WGS sequence"/>
</dbReference>
<protein>
    <recommendedName>
        <fullName evidence="3">Rod shape-determining protein MreD</fullName>
    </recommendedName>
</protein>
<dbReference type="RefSeq" id="WP_093112125.1">
    <property type="nucleotide sequence ID" value="NZ_FNGG01000001.1"/>
</dbReference>
<evidence type="ECO:0000313" key="2">
    <source>
        <dbReference type="Proteomes" id="UP000199448"/>
    </source>
</evidence>
<sequence>MNNVVLSNTFRFFFLILLQVLLLNNINFMGYINPYLYILFILLYPFNGNQTLLLILSFFLGLGVDLFEDSGGINAAACVVIAYIRPVVLRFSFGVSYDYQTIKFSSTPIGSRISYVAILVFIHHFVLFLLEFFNFAHFLLLLKKTLFSGIFTLILIFLTLALFNRRSR</sequence>
<dbReference type="EMBL" id="FNUG01000001">
    <property type="protein sequence ID" value="SEE57715.1"/>
    <property type="molecule type" value="Genomic_DNA"/>
</dbReference>
<reference evidence="1 2" key="1">
    <citation type="submission" date="2016-10" db="EMBL/GenBank/DDBJ databases">
        <authorList>
            <person name="de Groot N.N."/>
        </authorList>
    </citation>
    <scope>NUCLEOTIDE SEQUENCE [LARGE SCALE GENOMIC DNA]</scope>
    <source>
        <strain evidence="1 2">DSM 23553</strain>
    </source>
</reference>
<accession>A0A1H5JYQ7</accession>